<dbReference type="EMBL" id="GFDL01004193">
    <property type="protein sequence ID" value="JAV30852.1"/>
    <property type="molecule type" value="Transcribed_RNA"/>
</dbReference>
<dbReference type="FunFam" id="3.30.590.10:FF:000006">
    <property type="entry name" value="Arginine kinase 1"/>
    <property type="match status" value="1"/>
</dbReference>
<keyword evidence="5 8" id="KW-0418">Kinase</keyword>
<dbReference type="InterPro" id="IPR036802">
    <property type="entry name" value="ATP-guanido_PTrfase_N_sf"/>
</dbReference>
<dbReference type="GO" id="GO:0046314">
    <property type="term" value="P:phosphocreatine biosynthetic process"/>
    <property type="evidence" value="ECO:0007669"/>
    <property type="project" value="InterPro"/>
</dbReference>
<dbReference type="InterPro" id="IPR022415">
    <property type="entry name" value="ATP-guanido_PTrfase_AS"/>
</dbReference>
<feature type="binding site" evidence="8">
    <location>
        <begin position="210"/>
        <end position="214"/>
    </location>
    <ligand>
        <name>ATP</name>
        <dbReference type="ChEBI" id="CHEBI:30616"/>
    </ligand>
</feature>
<feature type="compositionally biased region" description="Basic and acidic residues" evidence="10">
    <location>
        <begin position="442"/>
        <end position="453"/>
    </location>
</feature>
<dbReference type="CDD" id="cd07932">
    <property type="entry name" value="arginine_kinase_like"/>
    <property type="match status" value="1"/>
</dbReference>
<dbReference type="InterPro" id="IPR022413">
    <property type="entry name" value="ATP-guanido_PTrfase_N"/>
</dbReference>
<dbReference type="InterPro" id="IPR022414">
    <property type="entry name" value="ATP-guanido_PTrfase_cat"/>
</dbReference>
<dbReference type="Gene3D" id="3.30.590.10">
    <property type="entry name" value="Glutamine synthetase/guanido kinase, catalytic domain"/>
    <property type="match status" value="1"/>
</dbReference>
<dbReference type="SUPFAM" id="SSF48034">
    <property type="entry name" value="Guanido kinase N-terminal domain"/>
    <property type="match status" value="1"/>
</dbReference>
<feature type="binding site" evidence="8">
    <location>
        <begin position="397"/>
        <end position="402"/>
    </location>
    <ligand>
        <name>ATP</name>
        <dbReference type="ChEBI" id="CHEBI:30616"/>
    </ligand>
</feature>
<keyword evidence="4 8" id="KW-0547">Nucleotide-binding</keyword>
<dbReference type="PANTHER" id="PTHR11547:SF38">
    <property type="entry name" value="ARGININE KINASE 1-RELATED"/>
    <property type="match status" value="1"/>
</dbReference>
<dbReference type="AlphaFoldDB" id="A0A1Q3FTR4"/>
<evidence type="ECO:0000256" key="6">
    <source>
        <dbReference type="ARBA" id="ARBA00022840"/>
    </source>
</evidence>
<evidence type="ECO:0000256" key="3">
    <source>
        <dbReference type="ARBA" id="ARBA00022679"/>
    </source>
</evidence>
<evidence type="ECO:0000259" key="12">
    <source>
        <dbReference type="PROSITE" id="PS51510"/>
    </source>
</evidence>
<evidence type="ECO:0000256" key="7">
    <source>
        <dbReference type="PROSITE-ProRule" id="PRU00842"/>
    </source>
</evidence>
<dbReference type="InterPro" id="IPR000749">
    <property type="entry name" value="ATP-guanido_PTrfase"/>
</dbReference>
<dbReference type="FunFam" id="1.10.135.10:FF:000003">
    <property type="entry name" value="Three-domain arginine kinase"/>
    <property type="match status" value="1"/>
</dbReference>
<feature type="domain" description="Phosphagen kinase N-terminal" evidence="11">
    <location>
        <begin position="97"/>
        <end position="179"/>
    </location>
</feature>
<evidence type="ECO:0000256" key="8">
    <source>
        <dbReference type="PROSITE-ProRule" id="PRU00843"/>
    </source>
</evidence>
<dbReference type="PROSITE" id="PS51509">
    <property type="entry name" value="PHOSPHAGEN_KINASE_N"/>
    <property type="match status" value="1"/>
</dbReference>
<evidence type="ECO:0000256" key="1">
    <source>
        <dbReference type="ARBA" id="ARBA00006798"/>
    </source>
</evidence>
<dbReference type="Pfam" id="PF00217">
    <property type="entry name" value="ATP-gua_Ptrans"/>
    <property type="match status" value="1"/>
</dbReference>
<dbReference type="GO" id="GO:0004111">
    <property type="term" value="F:creatine kinase activity"/>
    <property type="evidence" value="ECO:0007669"/>
    <property type="project" value="InterPro"/>
</dbReference>
<protein>
    <recommendedName>
        <fullName evidence="2">arginine kinase</fullName>
        <ecNumber evidence="2">2.7.3.3</ecNumber>
    </recommendedName>
</protein>
<dbReference type="InterPro" id="IPR014746">
    <property type="entry name" value="Gln_synth/guanido_kin_cat_dom"/>
</dbReference>
<dbReference type="GO" id="GO:0005615">
    <property type="term" value="C:extracellular space"/>
    <property type="evidence" value="ECO:0007669"/>
    <property type="project" value="TreeGrafter"/>
</dbReference>
<evidence type="ECO:0000256" key="2">
    <source>
        <dbReference type="ARBA" id="ARBA00012230"/>
    </source>
</evidence>
<sequence length="480" mass="54454">MASLEQKREAFRKYLEGAGAIDCLSKALIKLYQQEQKPEDACKFIRHIMCETCPTDEQVTEMTKDLADSKKEICCLKKEIMSLKGEVRRSSSEVALALTSGYEKLKQDETCKSLLKKHLTEEVFNELKEKKTALKSTLLDCVQSGLENLDSGVGLYAADAECYELFGTLFNKVINEYHVDFGDDKKHPASDWGDATTFENLDPEGEFIVSTRVRCGRSIEGFPFNPRMKMEHYEQIMERAKTVLEGLQDDLKGVFHPLEGMTKELQQQLIDDHYLFKEGDKFLQTANACRFWPVGRAIFLNEPKTFLVWVNEEDHLRIISMDKGGDLGAIYQRLKTAVETIGKDMAFIRNERLGFLTFCPSNLGTTIRASVHIKLPKLGKVREKLDEAAAKYKLQVRGTRGEHTESEKGVFDISNKRRLGLTEYEAVKEMYDGIKELIELEKNTEDVPEEVKPAEASPSETKPAESKPAETKSSESTPKK</sequence>
<keyword evidence="6 8" id="KW-0067">ATP-binding</keyword>
<dbReference type="Pfam" id="PF02807">
    <property type="entry name" value="ATP-gua_PtransN"/>
    <property type="match status" value="1"/>
</dbReference>
<evidence type="ECO:0000256" key="10">
    <source>
        <dbReference type="SAM" id="MobiDB-lite"/>
    </source>
</evidence>
<feature type="binding site" evidence="8">
    <location>
        <position position="317"/>
    </location>
    <ligand>
        <name>ATP</name>
        <dbReference type="ChEBI" id="CHEBI:30616"/>
    </ligand>
</feature>
<evidence type="ECO:0000313" key="13">
    <source>
        <dbReference type="EMBL" id="JAV30852.1"/>
    </source>
</evidence>
<dbReference type="Gene3D" id="1.10.135.10">
    <property type="entry name" value="ATP:guanido phosphotransferase, N-terminal domain"/>
    <property type="match status" value="1"/>
</dbReference>
<comment type="similarity">
    <text evidence="1 7 9">Belongs to the ATP:guanido phosphotransferase family.</text>
</comment>
<evidence type="ECO:0000256" key="5">
    <source>
        <dbReference type="ARBA" id="ARBA00022777"/>
    </source>
</evidence>
<dbReference type="PROSITE" id="PS51510">
    <property type="entry name" value="PHOSPHAGEN_KINASE_C"/>
    <property type="match status" value="1"/>
</dbReference>
<accession>A0A1Q3FTR4</accession>
<dbReference type="GO" id="GO:0005524">
    <property type="term" value="F:ATP binding"/>
    <property type="evidence" value="ECO:0007669"/>
    <property type="project" value="UniProtKB-UniRule"/>
</dbReference>
<feature type="binding site" evidence="8">
    <location>
        <position position="273"/>
    </location>
    <ligand>
        <name>ATP</name>
        <dbReference type="ChEBI" id="CHEBI:30616"/>
    </ligand>
</feature>
<dbReference type="PRINTS" id="PR02028">
    <property type="entry name" value="CMYCBINDINGP"/>
</dbReference>
<evidence type="ECO:0000259" key="11">
    <source>
        <dbReference type="PROSITE" id="PS51509"/>
    </source>
</evidence>
<dbReference type="GO" id="GO:0004054">
    <property type="term" value="F:arginine kinase activity"/>
    <property type="evidence" value="ECO:0007669"/>
    <property type="project" value="UniProtKB-EC"/>
</dbReference>
<dbReference type="EC" id="2.7.3.3" evidence="2"/>
<evidence type="ECO:0000256" key="4">
    <source>
        <dbReference type="ARBA" id="ARBA00022741"/>
    </source>
</evidence>
<feature type="compositionally biased region" description="Basic and acidic residues" evidence="10">
    <location>
        <begin position="462"/>
        <end position="480"/>
    </location>
</feature>
<dbReference type="SUPFAM" id="SSF55931">
    <property type="entry name" value="Glutamine synthetase/guanido kinase"/>
    <property type="match status" value="1"/>
</dbReference>
<feature type="region of interest" description="Disordered" evidence="10">
    <location>
        <begin position="442"/>
        <end position="480"/>
    </location>
</feature>
<dbReference type="PANTHER" id="PTHR11547">
    <property type="entry name" value="ARGININE OR CREATINE KINASE"/>
    <property type="match status" value="1"/>
</dbReference>
<feature type="domain" description="Phosphagen kinase C-terminal" evidence="12">
    <location>
        <begin position="207"/>
        <end position="444"/>
    </location>
</feature>
<organism evidence="13">
    <name type="scientific">Culex tarsalis</name>
    <name type="common">Encephalitis mosquito</name>
    <dbReference type="NCBI Taxonomy" id="7177"/>
    <lineage>
        <taxon>Eukaryota</taxon>
        <taxon>Metazoa</taxon>
        <taxon>Ecdysozoa</taxon>
        <taxon>Arthropoda</taxon>
        <taxon>Hexapoda</taxon>
        <taxon>Insecta</taxon>
        <taxon>Pterygota</taxon>
        <taxon>Neoptera</taxon>
        <taxon>Endopterygota</taxon>
        <taxon>Diptera</taxon>
        <taxon>Nematocera</taxon>
        <taxon>Culicoidea</taxon>
        <taxon>Culicidae</taxon>
        <taxon>Culicinae</taxon>
        <taxon>Culicini</taxon>
        <taxon>Culex</taxon>
        <taxon>Culex</taxon>
    </lineage>
</organism>
<name>A0A1Q3FTR4_CULTA</name>
<dbReference type="PROSITE" id="PS00112">
    <property type="entry name" value="PHOSPHAGEN_KINASE"/>
    <property type="match status" value="1"/>
</dbReference>
<feature type="binding site" evidence="8">
    <location>
        <begin position="368"/>
        <end position="372"/>
    </location>
    <ligand>
        <name>ATP</name>
        <dbReference type="ChEBI" id="CHEBI:30616"/>
    </ligand>
</feature>
<proteinExistence type="inferred from homology"/>
<keyword evidence="3 8" id="KW-0808">Transferase</keyword>
<evidence type="ECO:0000256" key="9">
    <source>
        <dbReference type="RuleBase" id="RU000505"/>
    </source>
</evidence>
<reference evidence="13" key="1">
    <citation type="submission" date="2017-01" db="EMBL/GenBank/DDBJ databases">
        <title>A deep insight into the sialotranscriptome of adult male and female Cluex tarsalis mosquitoes.</title>
        <authorList>
            <person name="Ribeiro J.M."/>
            <person name="Moreira F."/>
            <person name="Bernard K.A."/>
            <person name="Calvo E."/>
        </authorList>
    </citation>
    <scope>NUCLEOTIDE SEQUENCE</scope>
    <source>
        <strain evidence="13">Kern County</strain>
        <tissue evidence="13">Salivary glands</tissue>
    </source>
</reference>